<evidence type="ECO:0000313" key="3">
    <source>
        <dbReference type="Proteomes" id="UP001159405"/>
    </source>
</evidence>
<organism evidence="2 3">
    <name type="scientific">Porites lobata</name>
    <dbReference type="NCBI Taxonomy" id="104759"/>
    <lineage>
        <taxon>Eukaryota</taxon>
        <taxon>Metazoa</taxon>
        <taxon>Cnidaria</taxon>
        <taxon>Anthozoa</taxon>
        <taxon>Hexacorallia</taxon>
        <taxon>Scleractinia</taxon>
        <taxon>Fungiina</taxon>
        <taxon>Poritidae</taxon>
        <taxon>Porites</taxon>
    </lineage>
</organism>
<evidence type="ECO:0000256" key="1">
    <source>
        <dbReference type="SAM" id="MobiDB-lite"/>
    </source>
</evidence>
<dbReference type="Proteomes" id="UP001159405">
    <property type="component" value="Unassembled WGS sequence"/>
</dbReference>
<gene>
    <name evidence="2" type="ORF">PLOB_00032081</name>
</gene>
<feature type="region of interest" description="Disordered" evidence="1">
    <location>
        <begin position="27"/>
        <end position="53"/>
    </location>
</feature>
<comment type="caution">
    <text evidence="2">The sequence shown here is derived from an EMBL/GenBank/DDBJ whole genome shotgun (WGS) entry which is preliminary data.</text>
</comment>
<dbReference type="EMBL" id="CALNXK010000410">
    <property type="protein sequence ID" value="CAH3185072.1"/>
    <property type="molecule type" value="Genomic_DNA"/>
</dbReference>
<sequence>MADDRGRYRRGRYKEYLRHHNPYKFEAARRKNRRLNRQKADSCSAAHQSGVNDKEPEIDCREFEVMCACDESTLDQWDVFSSEETAVEKAALSSDEQMHEILKTRDLGLDRMLDLEASDDEQLTTTSTSYERFLREDDDASLHSVSDYEDQEDLELPSENCESESDDNILYPGAPLTSSTSVVLLLTFVMKHKLTREAFNDLLSVIEAHCPRPNNCKTSVKKLLEFVSQAKGDIEKHYFCDYCKAYFGKGTGNCNICGRSISKASRFFIEVPVEKQLQKFFTEG</sequence>
<reference evidence="2 3" key="1">
    <citation type="submission" date="2022-05" db="EMBL/GenBank/DDBJ databases">
        <authorList>
            <consortium name="Genoscope - CEA"/>
            <person name="William W."/>
        </authorList>
    </citation>
    <scope>NUCLEOTIDE SEQUENCE [LARGE SCALE GENOMIC DNA]</scope>
</reference>
<evidence type="ECO:0000313" key="2">
    <source>
        <dbReference type="EMBL" id="CAH3185072.1"/>
    </source>
</evidence>
<proteinExistence type="predicted"/>
<protein>
    <submittedName>
        <fullName evidence="2">Uncharacterized protein</fullName>
    </submittedName>
</protein>
<accession>A0ABN8S020</accession>
<name>A0ABN8S020_9CNID</name>
<keyword evidence="3" id="KW-1185">Reference proteome</keyword>